<sequence length="522" mass="56150">DTVAKINTTARVLTFGVVPPDNTIGAGDIFTKDRFISKSVSLTQWSIESVVQGFFRLKFDFMGLPTCTRAFVGWYTMMPIRSDYNSTVFGRHGWLASTEGSYCQDGRMKQSTCDQSFTPLIANSTWIEYTIEPALESLIDYPRNDTAIAEGIYLTIESLGPQGDACFFDNIVLEELIPSTNTTIVSAGDVDVTFKLNSPSFVLQPSDGGDEAASGNFVRVLEINGTTLLPQVLRYVPGVDYTLNRSTDGRGLGDQVVTFSNSLPLYGIKEASCAFSFATFSQDGVVDTGLSNFTAPTGSLEWSLTLRHWPFINPSNTLLLEFGLSHFASASGQGQYVIDEVEFVAAEKTHRYTLRAVADDTNSSLASGLVIKLIMPLVATVDGVARSIDAPVLTTAVALAAMMANTSALSGSPVSALQAARGDRVDTIAFVFPSFSQSLTYDPNLGLLVAFIGRQDSGSSSSDDHTLLIVLTTVLVSCALLLVIVAGVATLVVMKVKASRTVTQEEFVQLDHRSGLVDENAL</sequence>
<gene>
    <name evidence="2" type="ORF">ACA1_309360</name>
</gene>
<keyword evidence="3" id="KW-1185">Reference proteome</keyword>
<keyword evidence="1" id="KW-0472">Membrane</keyword>
<protein>
    <submittedName>
        <fullName evidence="2">Uncharacterized protein</fullName>
    </submittedName>
</protein>
<accession>L8GR95</accession>
<keyword evidence="1" id="KW-0812">Transmembrane</keyword>
<dbReference type="RefSeq" id="XP_004337475.1">
    <property type="nucleotide sequence ID" value="XM_004337427.1"/>
</dbReference>
<evidence type="ECO:0000256" key="1">
    <source>
        <dbReference type="SAM" id="Phobius"/>
    </source>
</evidence>
<evidence type="ECO:0000313" key="3">
    <source>
        <dbReference type="Proteomes" id="UP000011083"/>
    </source>
</evidence>
<dbReference type="Proteomes" id="UP000011083">
    <property type="component" value="Unassembled WGS sequence"/>
</dbReference>
<name>L8GR95_ACACF</name>
<dbReference type="EMBL" id="KB008031">
    <property type="protein sequence ID" value="ELR15462.1"/>
    <property type="molecule type" value="Genomic_DNA"/>
</dbReference>
<keyword evidence="1" id="KW-1133">Transmembrane helix</keyword>
<dbReference type="VEuPathDB" id="AmoebaDB:ACA1_309360"/>
<proteinExistence type="predicted"/>
<feature type="transmembrane region" description="Helical" evidence="1">
    <location>
        <begin position="467"/>
        <end position="494"/>
    </location>
</feature>
<dbReference type="KEGG" id="acan:ACA1_309360"/>
<feature type="non-terminal residue" evidence="2">
    <location>
        <position position="522"/>
    </location>
</feature>
<reference evidence="2 3" key="1">
    <citation type="journal article" date="2013" name="Genome Biol.">
        <title>Genome of Acanthamoeba castellanii highlights extensive lateral gene transfer and early evolution of tyrosine kinase signaling.</title>
        <authorList>
            <person name="Clarke M."/>
            <person name="Lohan A.J."/>
            <person name="Liu B."/>
            <person name="Lagkouvardos I."/>
            <person name="Roy S."/>
            <person name="Zafar N."/>
            <person name="Bertelli C."/>
            <person name="Schilde C."/>
            <person name="Kianianmomeni A."/>
            <person name="Burglin T.R."/>
            <person name="Frech C."/>
            <person name="Turcotte B."/>
            <person name="Kopec K.O."/>
            <person name="Synnott J.M."/>
            <person name="Choo C."/>
            <person name="Paponov I."/>
            <person name="Finkler A."/>
            <person name="Soon Heng Tan C."/>
            <person name="Hutchins A.P."/>
            <person name="Weinmeier T."/>
            <person name="Rattei T."/>
            <person name="Chu J.S."/>
            <person name="Gimenez G."/>
            <person name="Irimia M."/>
            <person name="Rigden D.J."/>
            <person name="Fitzpatrick D.A."/>
            <person name="Lorenzo-Morales J."/>
            <person name="Bateman A."/>
            <person name="Chiu C.H."/>
            <person name="Tang P."/>
            <person name="Hegemann P."/>
            <person name="Fromm H."/>
            <person name="Raoult D."/>
            <person name="Greub G."/>
            <person name="Miranda-Saavedra D."/>
            <person name="Chen N."/>
            <person name="Nash P."/>
            <person name="Ginger M.L."/>
            <person name="Horn M."/>
            <person name="Schaap P."/>
            <person name="Caler L."/>
            <person name="Loftus B."/>
        </authorList>
    </citation>
    <scope>NUCLEOTIDE SEQUENCE [LARGE SCALE GENOMIC DNA]</scope>
    <source>
        <strain evidence="2 3">Neff</strain>
    </source>
</reference>
<dbReference type="AlphaFoldDB" id="L8GR95"/>
<dbReference type="GeneID" id="14916095"/>
<evidence type="ECO:0000313" key="2">
    <source>
        <dbReference type="EMBL" id="ELR15462.1"/>
    </source>
</evidence>
<organism evidence="2 3">
    <name type="scientific">Acanthamoeba castellanii (strain ATCC 30010 / Neff)</name>
    <dbReference type="NCBI Taxonomy" id="1257118"/>
    <lineage>
        <taxon>Eukaryota</taxon>
        <taxon>Amoebozoa</taxon>
        <taxon>Discosea</taxon>
        <taxon>Longamoebia</taxon>
        <taxon>Centramoebida</taxon>
        <taxon>Acanthamoebidae</taxon>
        <taxon>Acanthamoeba</taxon>
    </lineage>
</organism>